<accession>A0A9E7UAX3</accession>
<dbReference type="EMBL" id="CP104003">
    <property type="protein sequence ID" value="UWM54720.1"/>
    <property type="molecule type" value="Genomic_DNA"/>
</dbReference>
<feature type="region of interest" description="Disordered" evidence="1">
    <location>
        <begin position="185"/>
        <end position="212"/>
    </location>
</feature>
<evidence type="ECO:0000313" key="4">
    <source>
        <dbReference type="EMBL" id="UWM54720.1"/>
    </source>
</evidence>
<feature type="transmembrane region" description="Helical" evidence="2">
    <location>
        <begin position="32"/>
        <end position="54"/>
    </location>
</feature>
<dbReference type="Pfam" id="PF23933">
    <property type="entry name" value="DUF7269"/>
    <property type="match status" value="1"/>
</dbReference>
<evidence type="ECO:0000313" key="5">
    <source>
        <dbReference type="Proteomes" id="UP001057580"/>
    </source>
</evidence>
<dbReference type="GeneID" id="74945022"/>
<dbReference type="KEGG" id="ssai:N0B31_21330"/>
<gene>
    <name evidence="4" type="ORF">N0B31_00215</name>
    <name evidence="3" type="ORF">N0B31_21330</name>
</gene>
<keyword evidence="5" id="KW-1185">Reference proteome</keyword>
<dbReference type="AlphaFoldDB" id="A0A9E7UAX3"/>
<proteinExistence type="predicted"/>
<keyword evidence="2" id="KW-0812">Transmembrane</keyword>
<feature type="compositionally biased region" description="Basic and acidic residues" evidence="1">
    <location>
        <begin position="185"/>
        <end position="197"/>
    </location>
</feature>
<dbReference type="EMBL" id="CP104003">
    <property type="protein sequence ID" value="UWM54648.1"/>
    <property type="molecule type" value="Genomic_DNA"/>
</dbReference>
<dbReference type="InterPro" id="IPR055693">
    <property type="entry name" value="DUF7269"/>
</dbReference>
<evidence type="ECO:0000313" key="3">
    <source>
        <dbReference type="EMBL" id="UWM54648.1"/>
    </source>
</evidence>
<dbReference type="Proteomes" id="UP001057580">
    <property type="component" value="Chromosome"/>
</dbReference>
<keyword evidence="2" id="KW-1133">Transmembrane helix</keyword>
<dbReference type="RefSeq" id="WP_260593668.1">
    <property type="nucleotide sequence ID" value="NZ_CP104003.1"/>
</dbReference>
<name>A0A9E7UAX3_9EURY</name>
<reference evidence="3" key="1">
    <citation type="submission" date="2022-09" db="EMBL/GenBank/DDBJ databases">
        <title>Diverse halophilic archaea isolated from saline environments.</title>
        <authorList>
            <person name="Cui H.-L."/>
        </authorList>
    </citation>
    <scope>NUCLEOTIDE SEQUENCE</scope>
    <source>
        <strain evidence="3">ZS-35-S2</strain>
    </source>
</reference>
<organism evidence="3 5">
    <name type="scientific">Salinirubellus salinus</name>
    <dbReference type="NCBI Taxonomy" id="1364945"/>
    <lineage>
        <taxon>Archaea</taxon>
        <taxon>Methanobacteriati</taxon>
        <taxon>Methanobacteriota</taxon>
        <taxon>Stenosarchaea group</taxon>
        <taxon>Halobacteria</taxon>
        <taxon>Halobacteriales</taxon>
        <taxon>Natronomonadaceae</taxon>
        <taxon>Salinirubellus</taxon>
    </lineage>
</organism>
<sequence>MNLGRLFLAMGAAAATAGLLIALRPSLAGGLAPTYVVVTAVGVLGLVQGVGVAYGRLRGERRAADLPAVERPRAFPTPGEGFDAGLRDLPRVSSVKADRERAVVRERLRTAAVAVLTRYEGYDRDDAERALDRGTWTDDPRAAAFFAPETADTALTARIRDAVAAERAFVRRAGAVAAVLDARVTEGRPTRGDRAGGSERPVPTNGPAGVER</sequence>
<evidence type="ECO:0000256" key="1">
    <source>
        <dbReference type="SAM" id="MobiDB-lite"/>
    </source>
</evidence>
<keyword evidence="2" id="KW-0472">Membrane</keyword>
<dbReference type="KEGG" id="ssai:N0B31_00215"/>
<evidence type="ECO:0000256" key="2">
    <source>
        <dbReference type="SAM" id="Phobius"/>
    </source>
</evidence>
<protein>
    <submittedName>
        <fullName evidence="3">Uncharacterized protein</fullName>
    </submittedName>
</protein>